<dbReference type="CDD" id="cd00037">
    <property type="entry name" value="CLECT"/>
    <property type="match status" value="2"/>
</dbReference>
<dbReference type="InterPro" id="IPR043159">
    <property type="entry name" value="Lectin_gal-bd_sf"/>
</dbReference>
<feature type="compositionally biased region" description="Basic and acidic residues" evidence="13">
    <location>
        <begin position="1267"/>
        <end position="1276"/>
    </location>
</feature>
<dbReference type="PROSITE" id="PS50228">
    <property type="entry name" value="SUEL_LECTIN"/>
    <property type="match status" value="1"/>
</dbReference>
<dbReference type="GO" id="GO:0030246">
    <property type="term" value="F:carbohydrate binding"/>
    <property type="evidence" value="ECO:0007669"/>
    <property type="project" value="UniProtKB-KW"/>
</dbReference>
<evidence type="ECO:0000256" key="10">
    <source>
        <dbReference type="ARBA" id="ARBA00023157"/>
    </source>
</evidence>
<evidence type="ECO:0000256" key="14">
    <source>
        <dbReference type="SAM" id="Phobius"/>
    </source>
</evidence>
<dbReference type="Pfam" id="PF01825">
    <property type="entry name" value="GPS"/>
    <property type="match status" value="1"/>
</dbReference>
<feature type="region of interest" description="Disordered" evidence="13">
    <location>
        <begin position="1195"/>
        <end position="1302"/>
    </location>
</feature>
<dbReference type="PROSITE" id="PS50227">
    <property type="entry name" value="G_PROTEIN_RECEP_F2_3"/>
    <property type="match status" value="1"/>
</dbReference>
<evidence type="ECO:0000256" key="5">
    <source>
        <dbReference type="ARBA" id="ARBA00022729"/>
    </source>
</evidence>
<evidence type="ECO:0000256" key="13">
    <source>
        <dbReference type="SAM" id="MobiDB-lite"/>
    </source>
</evidence>
<evidence type="ECO:0000259" key="16">
    <source>
        <dbReference type="PROSITE" id="PS50041"/>
    </source>
</evidence>
<dbReference type="PROSITE" id="PS50041">
    <property type="entry name" value="C_TYPE_LECTIN_2"/>
    <property type="match status" value="2"/>
</dbReference>
<dbReference type="Gene3D" id="1.20.1070.10">
    <property type="entry name" value="Rhodopsin 7-helix transmembrane proteins"/>
    <property type="match status" value="1"/>
</dbReference>
<evidence type="ECO:0000259" key="19">
    <source>
        <dbReference type="PROSITE" id="PS50228"/>
    </source>
</evidence>
<dbReference type="FunFam" id="1.20.1070.10:FF:000352">
    <property type="entry name" value="Latrophilin-like protein 1"/>
    <property type="match status" value="1"/>
</dbReference>
<feature type="domain" description="SUEL-type lectin" evidence="19">
    <location>
        <begin position="226"/>
        <end position="302"/>
    </location>
</feature>
<dbReference type="Gene3D" id="4.10.1240.10">
    <property type="entry name" value="GPCR, family 2, extracellular hormone receptor domain"/>
    <property type="match status" value="1"/>
</dbReference>
<dbReference type="InterPro" id="IPR016187">
    <property type="entry name" value="CTDL_fold"/>
</dbReference>
<dbReference type="SMART" id="SM00034">
    <property type="entry name" value="CLECT"/>
    <property type="match status" value="2"/>
</dbReference>
<feature type="domain" description="GAIN-B" evidence="17">
    <location>
        <begin position="757"/>
        <end position="901"/>
    </location>
</feature>
<feature type="domain" description="C-type lectin" evidence="16">
    <location>
        <begin position="55"/>
        <end position="186"/>
    </location>
</feature>
<feature type="transmembrane region" description="Helical" evidence="14">
    <location>
        <begin position="1103"/>
        <end position="1122"/>
    </location>
</feature>
<reference evidence="21" key="1">
    <citation type="submission" date="2006-11" db="EMBL/GenBank/DDBJ databases">
        <title>Latrophilin-like proteins of parasitic nematodes.</title>
        <authorList>
            <person name="Welz C."/>
            <person name="Harder A."/>
            <person name="Schnieder T."/>
            <person name="von Samson-Himmelstjerna G."/>
        </authorList>
    </citation>
    <scope>NUCLEOTIDE SEQUENCE</scope>
</reference>
<feature type="compositionally biased region" description="Polar residues" evidence="13">
    <location>
        <begin position="1195"/>
        <end position="1207"/>
    </location>
</feature>
<dbReference type="InterPro" id="IPR046338">
    <property type="entry name" value="GAIN_dom_sf"/>
</dbReference>
<dbReference type="CDD" id="cd15440">
    <property type="entry name" value="7tmB2_latrophilin-like_invertebrate"/>
    <property type="match status" value="1"/>
</dbReference>
<dbReference type="PROSITE" id="PS50261">
    <property type="entry name" value="G_PROTEIN_RECEP_F2_4"/>
    <property type="match status" value="1"/>
</dbReference>
<comment type="subcellular location">
    <subcellularLocation>
        <location evidence="1">Cell membrane</location>
        <topology evidence="1">Multi-pass membrane protein</topology>
    </subcellularLocation>
</comment>
<keyword evidence="3" id="KW-1003">Cell membrane</keyword>
<keyword evidence="11" id="KW-0675">Receptor</keyword>
<dbReference type="InterPro" id="IPR032471">
    <property type="entry name" value="AGRL2-4_GAIN_subdom_A"/>
</dbReference>
<dbReference type="PANTHER" id="PTHR12011">
    <property type="entry name" value="ADHESION G-PROTEIN COUPLED RECEPTOR"/>
    <property type="match status" value="1"/>
</dbReference>
<dbReference type="PROSITE" id="PS00615">
    <property type="entry name" value="C_TYPE_LECTIN_1"/>
    <property type="match status" value="1"/>
</dbReference>
<dbReference type="SMART" id="SM00008">
    <property type="entry name" value="HormR"/>
    <property type="match status" value="1"/>
</dbReference>
<dbReference type="InterPro" id="IPR036445">
    <property type="entry name" value="GPCR_2_extracell_dom_sf"/>
</dbReference>
<keyword evidence="8" id="KW-0297">G-protein coupled receptor</keyword>
<keyword evidence="5 15" id="KW-0732">Signal</keyword>
<dbReference type="PANTHER" id="PTHR12011:SF347">
    <property type="entry name" value="FI21270P1-RELATED"/>
    <property type="match status" value="1"/>
</dbReference>
<dbReference type="MEROPS" id="P02.013"/>
<dbReference type="InterPro" id="IPR000742">
    <property type="entry name" value="EGF"/>
</dbReference>
<evidence type="ECO:0000313" key="21">
    <source>
        <dbReference type="EMBL" id="ABO36652.1"/>
    </source>
</evidence>
<sequence>MSALFYLLLFTLTQPGRSAGIEECRDGGYCENGGTCVLTSELSAGKVCADDEVYHMGYCYSFNSKPMRWNDAARYCNDHDKTLALTESDDDQTFYAGYIQGVLSSVQPQNPRVTGVWTSVRSVLNGSEPAWVSFPGSYVLNKQYWQYGEPNIYPNYENVCVSLQRELMYRNWMSESCDALNYAICKHKAVDKASSQYRLAQCLCQPEYGGIRCEKYTGVSPSQNVSCASKRFEFACMNGGSIQVEYASYGAFEGYVCSDDMPPLTQTCSNPNSFKTINNRCSGLSYCTIRNLTELFPETPCPVLDELFLQYRFSCSEDIQTKCPSGFFYITGRCLSLNDKQKLLSFNAAKEDCRRQGGYLASDIDEPMDAELSRHVVRKSKDEGTYWIDLHVDTNGQATWADGSPVSYRPPGSSLSRPNSCVAYVVSGGMAHWNSLPCDIPANYLCAFPPQEPARKREDAPPPKEEPKVVFEGTKPAPAVGEIFAPAKYCDAEKRKGIQYPKTRACTEARVACPDPETITGEVVRYCNCQTAKWETPDTTNCTHRWVAEMRSAIERGDPAEQISYRMAADLESTLSRQLYGGDITGSVSLSTDVLALARSQFGALDDRNQRQVRATNFTESFGSSGDHLLSPKAVPVWEELSTPVRIDHASTLMGALEQSALLLADYTVDQHKRLQYDYWAMEIDVHRPEAYVSRTNEALNSDDDSHDSPIPMDDNTRFIGNIPGAAAPAAAPPTTIQFSGFSQSPIITLPPLDVLRSSSIAATNPQIGVPKLGAFFHPGVKVSQPSLDRSRLRLGYYVFTTFGQLLGQTPDVIVNSHVIGASVDDATRSLTLPEDEPATFTFYHLIKNGVSNPRCVYWNLNNKSWSTDGCRLISTNDDATQCACNHLTSFAILMDVSGQVSRYAGTMSAALDVVSIIGCALSVVCLALSLFVFTFFRSLYNVRNTIHRNLCLSLLIAELVFMIGIDRTENQVGCAVVAVLLHYFFLAAFCWMLLEGYQLYLMLIQVFESDKTRLFLYYKFSYGFPAAVVAISAGVTWHNYGTDEYCWIDTSSSTLWAFIGPIIGVILANVIFLGIALKVVLSVKSRDRNDRERFLGWIRGSATLLCLLGVTWVFGFLTAVRGTGGVVFSWIFTILNCSQGVFIFVLHVLMNSKVRLTVVRWLRSGVCCLPDKSSADNSREYISSRQRIMNMMKANSQSGSSPNTASTDDKEKQLTPTTKTNEWLRHLPMEGETSPLSSPRISSDMASTPDDHISGSSDPRASPMDVHGDPVEKHAPVKRKKFPLGASENERRSQDVVVVRF</sequence>
<dbReference type="SUPFAM" id="SSF81321">
    <property type="entry name" value="Family A G protein-coupled receptor-like"/>
    <property type="match status" value="1"/>
</dbReference>
<accession>A9P744</accession>
<feature type="domain" description="G-protein coupled receptors family 2 profile 1" evidence="18">
    <location>
        <begin position="489"/>
        <end position="546"/>
    </location>
</feature>
<evidence type="ECO:0000256" key="15">
    <source>
        <dbReference type="SAM" id="SignalP"/>
    </source>
</evidence>
<evidence type="ECO:0000259" key="20">
    <source>
        <dbReference type="PROSITE" id="PS50261"/>
    </source>
</evidence>
<dbReference type="InterPro" id="IPR017981">
    <property type="entry name" value="GPCR_2-like_7TM"/>
</dbReference>
<evidence type="ECO:0000256" key="9">
    <source>
        <dbReference type="ARBA" id="ARBA00023136"/>
    </source>
</evidence>
<keyword evidence="7 14" id="KW-1133">Transmembrane helix</keyword>
<evidence type="ECO:0000256" key="12">
    <source>
        <dbReference type="ARBA" id="ARBA00023224"/>
    </source>
</evidence>
<dbReference type="OrthoDB" id="1100386at2759"/>
<name>A9P744_HAECO</name>
<keyword evidence="10" id="KW-1015">Disulfide bond</keyword>
<dbReference type="Gene3D" id="2.60.120.740">
    <property type="match status" value="1"/>
</dbReference>
<feature type="domain" description="C-type lectin" evidence="16">
    <location>
        <begin position="330"/>
        <end position="447"/>
    </location>
</feature>
<feature type="domain" description="G-protein coupled receptors family 2 profile 2" evidence="20">
    <location>
        <begin position="912"/>
        <end position="1152"/>
    </location>
</feature>
<dbReference type="InterPro" id="IPR018378">
    <property type="entry name" value="C-type_lectin_CS"/>
</dbReference>
<dbReference type="PROSITE" id="PS00022">
    <property type="entry name" value="EGF_1"/>
    <property type="match status" value="1"/>
</dbReference>
<evidence type="ECO:0000256" key="7">
    <source>
        <dbReference type="ARBA" id="ARBA00022989"/>
    </source>
</evidence>
<dbReference type="SMART" id="SM00303">
    <property type="entry name" value="GPS"/>
    <property type="match status" value="1"/>
</dbReference>
<comment type="similarity">
    <text evidence="2">Belongs to the G-protein coupled receptor 2 family. LN-TM7 subfamily.</text>
</comment>
<dbReference type="InterPro" id="IPR001879">
    <property type="entry name" value="GPCR_2_extracellular_dom"/>
</dbReference>
<dbReference type="Gene3D" id="3.10.100.10">
    <property type="entry name" value="Mannose-Binding Protein A, subunit A"/>
    <property type="match status" value="2"/>
</dbReference>
<dbReference type="SUPFAM" id="SSF56436">
    <property type="entry name" value="C-type lectin-like"/>
    <property type="match status" value="2"/>
</dbReference>
<feature type="transmembrane region" description="Helical" evidence="14">
    <location>
        <begin position="949"/>
        <end position="966"/>
    </location>
</feature>
<evidence type="ECO:0000256" key="11">
    <source>
        <dbReference type="ARBA" id="ARBA00023170"/>
    </source>
</evidence>
<dbReference type="CDD" id="cd22840">
    <property type="entry name" value="Gal_Rha_Lectin_LAT2"/>
    <property type="match status" value="1"/>
</dbReference>
<dbReference type="InterPro" id="IPR057244">
    <property type="entry name" value="GAIN_B"/>
</dbReference>
<dbReference type="Pfam" id="PF00059">
    <property type="entry name" value="Lectin_C"/>
    <property type="match status" value="2"/>
</dbReference>
<keyword evidence="9 14" id="KW-0472">Membrane</keyword>
<feature type="transmembrane region" description="Helical" evidence="14">
    <location>
        <begin position="914"/>
        <end position="937"/>
    </location>
</feature>
<proteinExistence type="evidence at transcript level"/>
<dbReference type="EMBL" id="EF494182">
    <property type="protein sequence ID" value="ABS45066.1"/>
    <property type="molecule type" value="mRNA"/>
</dbReference>
<feature type="compositionally biased region" description="Polar residues" evidence="13">
    <location>
        <begin position="1235"/>
        <end position="1247"/>
    </location>
</feature>
<dbReference type="Pfam" id="PF00002">
    <property type="entry name" value="7tm_2"/>
    <property type="match status" value="1"/>
</dbReference>
<feature type="chain" id="PRO_5007637442" evidence="15">
    <location>
        <begin position="19"/>
        <end position="1302"/>
    </location>
</feature>
<dbReference type="GO" id="GO:0004175">
    <property type="term" value="F:endopeptidase activity"/>
    <property type="evidence" value="ECO:0007669"/>
    <property type="project" value="UniProtKB-ARBA"/>
</dbReference>
<dbReference type="PROSITE" id="PS50221">
    <property type="entry name" value="GAIN_B"/>
    <property type="match status" value="1"/>
</dbReference>
<dbReference type="Gene3D" id="1.25.40.610">
    <property type="match status" value="1"/>
</dbReference>
<dbReference type="Pfam" id="PF02140">
    <property type="entry name" value="SUEL_Lectin"/>
    <property type="match status" value="1"/>
</dbReference>
<evidence type="ECO:0000256" key="8">
    <source>
        <dbReference type="ARBA" id="ARBA00023040"/>
    </source>
</evidence>
<protein>
    <submittedName>
        <fullName evidence="21">Latrophilin-like protein 2</fullName>
    </submittedName>
</protein>
<dbReference type="InterPro" id="IPR016186">
    <property type="entry name" value="C-type_lectin-like/link_sf"/>
</dbReference>
<dbReference type="InterPro" id="IPR000832">
    <property type="entry name" value="GPCR_2_secretin-like"/>
</dbReference>
<evidence type="ECO:0000256" key="1">
    <source>
        <dbReference type="ARBA" id="ARBA00004651"/>
    </source>
</evidence>
<evidence type="ECO:0000256" key="6">
    <source>
        <dbReference type="ARBA" id="ARBA00022734"/>
    </source>
</evidence>
<keyword evidence="6" id="KW-0430">Lectin</keyword>
<organism evidence="21">
    <name type="scientific">Haemonchus contortus</name>
    <name type="common">Barber pole worm</name>
    <dbReference type="NCBI Taxonomy" id="6289"/>
    <lineage>
        <taxon>Eukaryota</taxon>
        <taxon>Metazoa</taxon>
        <taxon>Ecdysozoa</taxon>
        <taxon>Nematoda</taxon>
        <taxon>Chromadorea</taxon>
        <taxon>Rhabditida</taxon>
        <taxon>Rhabditina</taxon>
        <taxon>Rhabditomorpha</taxon>
        <taxon>Strongyloidea</taxon>
        <taxon>Trichostrongylidae</taxon>
        <taxon>Haemonchus</taxon>
    </lineage>
</organism>
<evidence type="ECO:0000259" key="17">
    <source>
        <dbReference type="PROSITE" id="PS50221"/>
    </source>
</evidence>
<dbReference type="GO" id="GO:0004930">
    <property type="term" value="F:G protein-coupled receptor activity"/>
    <property type="evidence" value="ECO:0007669"/>
    <property type="project" value="UniProtKB-KW"/>
</dbReference>
<evidence type="ECO:0000313" key="22">
    <source>
        <dbReference type="EMBL" id="ABS45066.1"/>
    </source>
</evidence>
<dbReference type="Pfam" id="PF16489">
    <property type="entry name" value="GAIN"/>
    <property type="match status" value="1"/>
</dbReference>
<dbReference type="InterPro" id="IPR001304">
    <property type="entry name" value="C-type_lectin-like"/>
</dbReference>
<dbReference type="EMBL" id="EF137716">
    <property type="protein sequence ID" value="ABO36652.1"/>
    <property type="molecule type" value="mRNA"/>
</dbReference>
<evidence type="ECO:0000256" key="4">
    <source>
        <dbReference type="ARBA" id="ARBA00022692"/>
    </source>
</evidence>
<evidence type="ECO:0000259" key="18">
    <source>
        <dbReference type="PROSITE" id="PS50227"/>
    </source>
</evidence>
<dbReference type="Gene3D" id="2.60.220.50">
    <property type="match status" value="1"/>
</dbReference>
<feature type="transmembrane region" description="Helical" evidence="14">
    <location>
        <begin position="1056"/>
        <end position="1082"/>
    </location>
</feature>
<dbReference type="GO" id="GO:0005886">
    <property type="term" value="C:plasma membrane"/>
    <property type="evidence" value="ECO:0007669"/>
    <property type="project" value="UniProtKB-SubCell"/>
</dbReference>
<dbReference type="GO" id="GO:0097264">
    <property type="term" value="P:self proteolysis"/>
    <property type="evidence" value="ECO:0007669"/>
    <property type="project" value="UniProtKB-ARBA"/>
</dbReference>
<reference evidence="22" key="2">
    <citation type="submission" date="2007-03" db="EMBL/GenBank/DDBJ databases">
        <authorList>
            <person name="Welz C."/>
            <person name="Harder A."/>
            <person name="Schnieder T."/>
            <person name="von Samson-Himmelstjerna G."/>
        </authorList>
    </citation>
    <scope>NUCLEOTIDE SEQUENCE</scope>
</reference>
<feature type="transmembrane region" description="Helical" evidence="14">
    <location>
        <begin position="972"/>
        <end position="995"/>
    </location>
</feature>
<keyword evidence="12" id="KW-0807">Transducer</keyword>
<evidence type="ECO:0000256" key="2">
    <source>
        <dbReference type="ARBA" id="ARBA00010933"/>
    </source>
</evidence>
<keyword evidence="4 14" id="KW-0812">Transmembrane</keyword>
<dbReference type="PRINTS" id="PR00249">
    <property type="entry name" value="GPCRSECRETIN"/>
</dbReference>
<dbReference type="GO" id="GO:0007166">
    <property type="term" value="P:cell surface receptor signaling pathway"/>
    <property type="evidence" value="ECO:0007669"/>
    <property type="project" value="InterPro"/>
</dbReference>
<dbReference type="InterPro" id="IPR000203">
    <property type="entry name" value="GPS"/>
</dbReference>
<feature type="signal peptide" evidence="15">
    <location>
        <begin position="1"/>
        <end position="18"/>
    </location>
</feature>
<evidence type="ECO:0000256" key="3">
    <source>
        <dbReference type="ARBA" id="ARBA00022475"/>
    </source>
</evidence>
<dbReference type="InterPro" id="IPR048072">
    <property type="entry name" value="7tmB2_latrophilin-like"/>
</dbReference>
<dbReference type="InterPro" id="IPR000922">
    <property type="entry name" value="Lectin_gal-bd_dom"/>
</dbReference>
<feature type="transmembrane region" description="Helical" evidence="14">
    <location>
        <begin position="1016"/>
        <end position="1036"/>
    </location>
</feature>
<feature type="transmembrane region" description="Helical" evidence="14">
    <location>
        <begin position="1128"/>
        <end position="1151"/>
    </location>
</feature>